<dbReference type="PROSITE" id="PS01188">
    <property type="entry name" value="ELO"/>
    <property type="match status" value="2"/>
</dbReference>
<keyword evidence="8 10" id="KW-0472">Membrane</keyword>
<dbReference type="GO" id="GO:0005789">
    <property type="term" value="C:endoplasmic reticulum membrane"/>
    <property type="evidence" value="ECO:0007669"/>
    <property type="project" value="TreeGrafter"/>
</dbReference>
<keyword evidence="6 10" id="KW-1133">Transmembrane helix</keyword>
<feature type="transmembrane region" description="Helical" evidence="10">
    <location>
        <begin position="420"/>
        <end position="443"/>
    </location>
</feature>
<feature type="transmembrane region" description="Helical" evidence="10">
    <location>
        <begin position="708"/>
        <end position="728"/>
    </location>
</feature>
<name>A0AA38HSQ9_9CUCU</name>
<feature type="transmembrane region" description="Helical" evidence="10">
    <location>
        <begin position="285"/>
        <end position="308"/>
    </location>
</feature>
<evidence type="ECO:0000256" key="3">
    <source>
        <dbReference type="ARBA" id="ARBA00022679"/>
    </source>
</evidence>
<feature type="transmembrane region" description="Helical" evidence="10">
    <location>
        <begin position="641"/>
        <end position="663"/>
    </location>
</feature>
<evidence type="ECO:0000256" key="1">
    <source>
        <dbReference type="ARBA" id="ARBA00004141"/>
    </source>
</evidence>
<sequence length="740" mass="86190">MRESNQISKEYARIWPNSKRIGETTIKSERIPENTNRIERIRENSEESIRIQEKINASSLKHIPVPNAIVTDSRRQPHITQSALELEIDSNTFEGGKARLQCVASLFHLYKREVELIVEEEKPRPRPSSELRTRDAADFRIESYYLMESPIQPALVTIAYLALVLKIVPFFMRKKSPFELKAVMVLYNSSQIVINTYYVLMGLHIYTASNILCAYTDISGSPDLPYAVTGHYHYLMIKILDFVETIIFVLRKKNNQVTFLHLFHHSGVFWLSWICFKYSPGGHPYLCSVINSFVHIFMYSYYLVTLWIDVKAIWWKHYMTMLQIVSQCLITLLFSVALLNPYCSYPKWVLVVNVAVLATILYLFFTFYNVSYVSKKRSTPLQHFFLMQSPIQPLFLVVAYLGIVLKIGPNFMKNRQPLNLRVVIIIYNLIQIASNAALVIMALPTTKTFDIMCTYTDTSNLVELPFIVIGNYLYLLLKLFHFGETIIFVLRKKDNQVSFLHVFHHVGVFLIGWICCKFSPGAIYLIVVTKLGRSLMKNRAPLKLNYVMILYNVFQISSNLLIIILGFPHLNTISFLCTITSPDFYIIITLHHKFVLLKLIDFLETIIFILRKKDKQVSFLHVFHHTGVFLMAWISFKYSPGGANCLSAFINCIVHTVMYFYYLQSTWTKEKFQWWKKYITVLQVVANSIILLNYVVHLVNPFCSFPKWILVTHLIYMFVILHLFVIFYKKSYVGKQAKLS</sequence>
<dbReference type="GO" id="GO:0019367">
    <property type="term" value="P:fatty acid elongation, saturated fatty acid"/>
    <property type="evidence" value="ECO:0007669"/>
    <property type="project" value="TreeGrafter"/>
</dbReference>
<comment type="similarity">
    <text evidence="10">Belongs to the ELO family.</text>
</comment>
<comment type="catalytic activity">
    <reaction evidence="10">
        <text>a very-long-chain acyl-CoA + malonyl-CoA + H(+) = a very-long-chain 3-oxoacyl-CoA + CO2 + CoA</text>
        <dbReference type="Rhea" id="RHEA:32727"/>
        <dbReference type="ChEBI" id="CHEBI:15378"/>
        <dbReference type="ChEBI" id="CHEBI:16526"/>
        <dbReference type="ChEBI" id="CHEBI:57287"/>
        <dbReference type="ChEBI" id="CHEBI:57384"/>
        <dbReference type="ChEBI" id="CHEBI:90725"/>
        <dbReference type="ChEBI" id="CHEBI:90736"/>
        <dbReference type="EC" id="2.3.1.199"/>
    </reaction>
</comment>
<dbReference type="GO" id="GO:0034626">
    <property type="term" value="P:fatty acid elongation, polyunsaturated fatty acid"/>
    <property type="evidence" value="ECO:0007669"/>
    <property type="project" value="TreeGrafter"/>
</dbReference>
<evidence type="ECO:0000256" key="10">
    <source>
        <dbReference type="RuleBase" id="RU361115"/>
    </source>
</evidence>
<dbReference type="AlphaFoldDB" id="A0AA38HSQ9"/>
<feature type="transmembrane region" description="Helical" evidence="10">
    <location>
        <begin position="348"/>
        <end position="370"/>
    </location>
</feature>
<feature type="transmembrane region" description="Helical" evidence="10">
    <location>
        <begin position="391"/>
        <end position="408"/>
    </location>
</feature>
<keyword evidence="12" id="KW-1185">Reference proteome</keyword>
<evidence type="ECO:0000256" key="5">
    <source>
        <dbReference type="ARBA" id="ARBA00022832"/>
    </source>
</evidence>
<evidence type="ECO:0000256" key="2">
    <source>
        <dbReference type="ARBA" id="ARBA00022516"/>
    </source>
</evidence>
<protein>
    <recommendedName>
        <fullName evidence="10">Elongation of very long chain fatty acids protein</fullName>
        <ecNumber evidence="10">2.3.1.199</ecNumber>
    </recommendedName>
    <alternativeName>
        <fullName evidence="10">Very-long-chain 3-oxoacyl-CoA synthase</fullName>
    </alternativeName>
</protein>
<feature type="transmembrane region" description="Helical" evidence="10">
    <location>
        <begin position="192"/>
        <end position="212"/>
    </location>
</feature>
<evidence type="ECO:0000256" key="7">
    <source>
        <dbReference type="ARBA" id="ARBA00023098"/>
    </source>
</evidence>
<feature type="transmembrane region" description="Helical" evidence="10">
    <location>
        <begin position="502"/>
        <end position="527"/>
    </location>
</feature>
<comment type="subcellular location">
    <subcellularLocation>
        <location evidence="1">Membrane</location>
        <topology evidence="1">Multi-pass membrane protein</topology>
    </subcellularLocation>
</comment>
<feature type="transmembrane region" description="Helical" evidence="10">
    <location>
        <begin position="232"/>
        <end position="250"/>
    </location>
</feature>
<feature type="transmembrane region" description="Helical" evidence="10">
    <location>
        <begin position="675"/>
        <end position="696"/>
    </location>
</feature>
<dbReference type="GO" id="GO:0030148">
    <property type="term" value="P:sphingolipid biosynthetic process"/>
    <property type="evidence" value="ECO:0007669"/>
    <property type="project" value="TreeGrafter"/>
</dbReference>
<organism evidence="11 12">
    <name type="scientific">Zophobas morio</name>
    <dbReference type="NCBI Taxonomy" id="2755281"/>
    <lineage>
        <taxon>Eukaryota</taxon>
        <taxon>Metazoa</taxon>
        <taxon>Ecdysozoa</taxon>
        <taxon>Arthropoda</taxon>
        <taxon>Hexapoda</taxon>
        <taxon>Insecta</taxon>
        <taxon>Pterygota</taxon>
        <taxon>Neoptera</taxon>
        <taxon>Endopterygota</taxon>
        <taxon>Coleoptera</taxon>
        <taxon>Polyphaga</taxon>
        <taxon>Cucujiformia</taxon>
        <taxon>Tenebrionidae</taxon>
        <taxon>Zophobas</taxon>
    </lineage>
</organism>
<comment type="caution">
    <text evidence="11">The sequence shown here is derived from an EMBL/GenBank/DDBJ whole genome shotgun (WGS) entry which is preliminary data.</text>
</comment>
<keyword evidence="9 10" id="KW-0275">Fatty acid biosynthesis</keyword>
<comment type="caution">
    <text evidence="10">Lacks conserved residue(s) required for the propagation of feature annotation.</text>
</comment>
<evidence type="ECO:0000313" key="11">
    <source>
        <dbReference type="EMBL" id="KAJ3643273.1"/>
    </source>
</evidence>
<accession>A0AA38HSQ9</accession>
<keyword evidence="7 10" id="KW-0443">Lipid metabolism</keyword>
<evidence type="ECO:0000313" key="12">
    <source>
        <dbReference type="Proteomes" id="UP001168821"/>
    </source>
</evidence>
<feature type="transmembrane region" description="Helical" evidence="10">
    <location>
        <begin position="548"/>
        <end position="567"/>
    </location>
</feature>
<feature type="transmembrane region" description="Helical" evidence="10">
    <location>
        <begin position="262"/>
        <end position="279"/>
    </location>
</feature>
<reference evidence="11" key="1">
    <citation type="journal article" date="2023" name="G3 (Bethesda)">
        <title>Whole genome assemblies of Zophobas morio and Tenebrio molitor.</title>
        <authorList>
            <person name="Kaur S."/>
            <person name="Stinson S.A."/>
            <person name="diCenzo G.C."/>
        </authorList>
    </citation>
    <scope>NUCLEOTIDE SEQUENCE</scope>
    <source>
        <strain evidence="11">QUZm001</strain>
    </source>
</reference>
<dbReference type="GO" id="GO:0009922">
    <property type="term" value="F:fatty acid elongase activity"/>
    <property type="evidence" value="ECO:0007669"/>
    <property type="project" value="UniProtKB-EC"/>
</dbReference>
<feature type="transmembrane region" description="Helical" evidence="10">
    <location>
        <begin position="151"/>
        <end position="171"/>
    </location>
</feature>
<dbReference type="InterPro" id="IPR030457">
    <property type="entry name" value="ELO_CS"/>
</dbReference>
<gene>
    <name evidence="11" type="ORF">Zmor_025996</name>
</gene>
<keyword evidence="4 10" id="KW-0812">Transmembrane</keyword>
<keyword evidence="5 10" id="KW-0276">Fatty acid metabolism</keyword>
<dbReference type="EMBL" id="JALNTZ010000008">
    <property type="protein sequence ID" value="KAJ3643273.1"/>
    <property type="molecule type" value="Genomic_DNA"/>
</dbReference>
<dbReference type="GO" id="GO:0034625">
    <property type="term" value="P:fatty acid elongation, monounsaturated fatty acid"/>
    <property type="evidence" value="ECO:0007669"/>
    <property type="project" value="TreeGrafter"/>
</dbReference>
<dbReference type="Pfam" id="PF01151">
    <property type="entry name" value="ELO"/>
    <property type="match status" value="2"/>
</dbReference>
<keyword evidence="2 10" id="KW-0444">Lipid biosynthesis</keyword>
<dbReference type="EC" id="2.3.1.199" evidence="10"/>
<evidence type="ECO:0000256" key="8">
    <source>
        <dbReference type="ARBA" id="ARBA00023136"/>
    </source>
</evidence>
<evidence type="ECO:0000256" key="4">
    <source>
        <dbReference type="ARBA" id="ARBA00022692"/>
    </source>
</evidence>
<dbReference type="PANTHER" id="PTHR11157:SF21">
    <property type="entry name" value="ELONGATION OF VERY LONG CHAIN FATTY ACIDS PROTEIN"/>
    <property type="match status" value="1"/>
</dbReference>
<dbReference type="InterPro" id="IPR002076">
    <property type="entry name" value="ELO_fam"/>
</dbReference>
<dbReference type="Proteomes" id="UP001168821">
    <property type="component" value="Unassembled WGS sequence"/>
</dbReference>
<proteinExistence type="inferred from homology"/>
<feature type="transmembrane region" description="Helical" evidence="10">
    <location>
        <begin position="464"/>
        <end position="490"/>
    </location>
</feature>
<dbReference type="GO" id="GO:0042761">
    <property type="term" value="P:very long-chain fatty acid biosynthetic process"/>
    <property type="evidence" value="ECO:0007669"/>
    <property type="project" value="TreeGrafter"/>
</dbReference>
<evidence type="ECO:0000256" key="6">
    <source>
        <dbReference type="ARBA" id="ARBA00022989"/>
    </source>
</evidence>
<feature type="transmembrane region" description="Helical" evidence="10">
    <location>
        <begin position="617"/>
        <end position="635"/>
    </location>
</feature>
<dbReference type="PANTHER" id="PTHR11157">
    <property type="entry name" value="FATTY ACID ACYL TRANSFERASE-RELATED"/>
    <property type="match status" value="1"/>
</dbReference>
<keyword evidence="3 10" id="KW-0808">Transferase</keyword>
<evidence type="ECO:0000256" key="9">
    <source>
        <dbReference type="ARBA" id="ARBA00023160"/>
    </source>
</evidence>
<feature type="transmembrane region" description="Helical" evidence="10">
    <location>
        <begin position="320"/>
        <end position="342"/>
    </location>
</feature>